<dbReference type="KEGG" id="rli:RLO149_c017180"/>
<evidence type="ECO:0000313" key="5">
    <source>
        <dbReference type="EMBL" id="AEI93710.1"/>
    </source>
</evidence>
<reference evidence="5 6" key="1">
    <citation type="journal article" date="2011" name="BMC Genomics">
        <title>Comparative genome analysis and genome-guided physiological analysis of Roseobacter litoralis.</title>
        <authorList>
            <person name="Kalhoefer D."/>
            <person name="Thole S."/>
            <person name="Voget S."/>
            <person name="Lehmann R."/>
            <person name="Liesegang H."/>
            <person name="Wollher A."/>
            <person name="Daniel R."/>
            <person name="Simon M."/>
            <person name="Brinkhoff T."/>
        </authorList>
    </citation>
    <scope>NUCLEOTIDE SEQUENCE [LARGE SCALE GENOMIC DNA]</scope>
    <source>
        <strain evidence="6">ATCC 49566 / DSM 6996 / JCM 21268 / NBRC 15278 / OCh 149</strain>
    </source>
</reference>
<keyword evidence="3 5" id="KW-0067">ATP-binding</keyword>
<name>F7ZHV0_ROSLO</name>
<proteinExistence type="predicted"/>
<dbReference type="InterPro" id="IPR003439">
    <property type="entry name" value="ABC_transporter-like_ATP-bd"/>
</dbReference>
<dbReference type="InterPro" id="IPR027417">
    <property type="entry name" value="P-loop_NTPase"/>
</dbReference>
<dbReference type="HOGENOM" id="CLU_000604_1_1_5"/>
<dbReference type="eggNOG" id="COG3842">
    <property type="taxonomic scope" value="Bacteria"/>
</dbReference>
<dbReference type="Gene3D" id="2.40.50.100">
    <property type="match status" value="1"/>
</dbReference>
<evidence type="ECO:0000313" key="6">
    <source>
        <dbReference type="Proteomes" id="UP000001353"/>
    </source>
</evidence>
<evidence type="ECO:0000256" key="1">
    <source>
        <dbReference type="ARBA" id="ARBA00022448"/>
    </source>
</evidence>
<keyword evidence="1" id="KW-0813">Transport</keyword>
<keyword evidence="6" id="KW-1185">Reference proteome</keyword>
<dbReference type="GO" id="GO:0005524">
    <property type="term" value="F:ATP binding"/>
    <property type="evidence" value="ECO:0007669"/>
    <property type="project" value="UniProtKB-KW"/>
</dbReference>
<accession>F7ZHV0</accession>
<dbReference type="PROSITE" id="PS50893">
    <property type="entry name" value="ABC_TRANSPORTER_2"/>
    <property type="match status" value="1"/>
</dbReference>
<dbReference type="SUPFAM" id="SSF50331">
    <property type="entry name" value="MOP-like"/>
    <property type="match status" value="1"/>
</dbReference>
<dbReference type="PANTHER" id="PTHR42781">
    <property type="entry name" value="SPERMIDINE/PUTRESCINE IMPORT ATP-BINDING PROTEIN POTA"/>
    <property type="match status" value="1"/>
</dbReference>
<evidence type="ECO:0000256" key="3">
    <source>
        <dbReference type="ARBA" id="ARBA00022840"/>
    </source>
</evidence>
<evidence type="ECO:0000259" key="4">
    <source>
        <dbReference type="PROSITE" id="PS50893"/>
    </source>
</evidence>
<dbReference type="Proteomes" id="UP000001353">
    <property type="component" value="Chromosome"/>
</dbReference>
<dbReference type="InterPro" id="IPR003593">
    <property type="entry name" value="AAA+_ATPase"/>
</dbReference>
<dbReference type="STRING" id="391595.RLO149_c017180"/>
<dbReference type="InterPro" id="IPR050093">
    <property type="entry name" value="ABC_SmlMolc_Importer"/>
</dbReference>
<dbReference type="PROSITE" id="PS00211">
    <property type="entry name" value="ABC_TRANSPORTER_1"/>
    <property type="match status" value="1"/>
</dbReference>
<dbReference type="SMART" id="SM00382">
    <property type="entry name" value="AAA"/>
    <property type="match status" value="1"/>
</dbReference>
<keyword evidence="2" id="KW-0547">Nucleotide-binding</keyword>
<dbReference type="Gene3D" id="3.40.50.300">
    <property type="entry name" value="P-loop containing nucleotide triphosphate hydrolases"/>
    <property type="match status" value="1"/>
</dbReference>
<dbReference type="InterPro" id="IPR008995">
    <property type="entry name" value="Mo/tungstate-bd_C_term_dom"/>
</dbReference>
<dbReference type="GO" id="GO:0016887">
    <property type="term" value="F:ATP hydrolysis activity"/>
    <property type="evidence" value="ECO:0007669"/>
    <property type="project" value="InterPro"/>
</dbReference>
<organism evidence="5 6">
    <name type="scientific">Roseobacter litoralis (strain ATCC 49566 / DSM 6996 / JCM 21268 / NBRC 15278 / OCh 149)</name>
    <dbReference type="NCBI Taxonomy" id="391595"/>
    <lineage>
        <taxon>Bacteria</taxon>
        <taxon>Pseudomonadati</taxon>
        <taxon>Pseudomonadota</taxon>
        <taxon>Alphaproteobacteria</taxon>
        <taxon>Rhodobacterales</taxon>
        <taxon>Roseobacteraceae</taxon>
        <taxon>Roseobacter</taxon>
    </lineage>
</organism>
<feature type="domain" description="ABC transporter" evidence="4">
    <location>
        <begin position="54"/>
        <end position="284"/>
    </location>
</feature>
<dbReference type="InterPro" id="IPR017871">
    <property type="entry name" value="ABC_transporter-like_CS"/>
</dbReference>
<dbReference type="EMBL" id="CP002623">
    <property type="protein sequence ID" value="AEI93710.1"/>
    <property type="molecule type" value="Genomic_DNA"/>
</dbReference>
<gene>
    <name evidence="5" type="ordered locus">RLO149_c017180</name>
</gene>
<dbReference type="SUPFAM" id="SSF52540">
    <property type="entry name" value="P-loop containing nucleoside triphosphate hydrolases"/>
    <property type="match status" value="1"/>
</dbReference>
<evidence type="ECO:0000256" key="2">
    <source>
        <dbReference type="ARBA" id="ARBA00022741"/>
    </source>
</evidence>
<dbReference type="PANTHER" id="PTHR42781:SF4">
    <property type="entry name" value="SPERMIDINE_PUTRESCINE IMPORT ATP-BINDING PROTEIN POTA"/>
    <property type="match status" value="1"/>
</dbReference>
<dbReference type="GO" id="GO:0015697">
    <property type="term" value="P:quaternary ammonium group transport"/>
    <property type="evidence" value="ECO:0007669"/>
    <property type="project" value="UniProtKB-ARBA"/>
</dbReference>
<dbReference type="Pfam" id="PF00005">
    <property type="entry name" value="ABC_tran"/>
    <property type="match status" value="1"/>
</dbReference>
<protein>
    <submittedName>
        <fullName evidence="5">ABC transporter ATP-binding protein</fullName>
    </submittedName>
</protein>
<sequence>MVFSRGSESLVAQFGCEYAEFVQNCDGQTVEHAIYINEGPITPNAGMRSVGEPLTLDGISHSYGDGLAVDDVTLEVAGGELIALLGPSGCGKSTLLRIVAGFLEQTRGQVKIGDRFVDSLPPNRREVGIVFQNYALFPHMTVTDNIAYGLDARGDAKSDQRQRVSEMLKTVRMEAFGNRKPGQLSGGQQQRVALARALAVRPRILLLDEPFAALDKNLRLDMQIEIKRLQRQFALTAILVTHDQEEAMGIADRIAVMNKGRIEQLGSPVEIYDQPATLFVNDFIGSSNRFAGEVLGREADRYVIRLDNGAIWHVASSKAFNTADGVLLTVRPEQLMLVDQPAPGAFAVEHTLSLPLGGTLIHDVQTPDGATIKVAAPRRVGEAAKPLGPSHCALAETAAPILFPKPK</sequence>
<dbReference type="AlphaFoldDB" id="F7ZHV0"/>
<dbReference type="FunFam" id="3.40.50.300:FF:000425">
    <property type="entry name" value="Probable ABC transporter, ATP-binding subunit"/>
    <property type="match status" value="1"/>
</dbReference>